<feature type="non-terminal residue" evidence="1">
    <location>
        <position position="57"/>
    </location>
</feature>
<comment type="caution">
    <text evidence="1">The sequence shown here is derived from an EMBL/GenBank/DDBJ whole genome shotgun (WGS) entry which is preliminary data.</text>
</comment>
<protein>
    <submittedName>
        <fullName evidence="1">Uncharacterized protein</fullName>
    </submittedName>
</protein>
<keyword evidence="2" id="KW-1185">Reference proteome</keyword>
<organism evidence="1 2">
    <name type="scientific">Hydnum rufescens UP504</name>
    <dbReference type="NCBI Taxonomy" id="1448309"/>
    <lineage>
        <taxon>Eukaryota</taxon>
        <taxon>Fungi</taxon>
        <taxon>Dikarya</taxon>
        <taxon>Basidiomycota</taxon>
        <taxon>Agaricomycotina</taxon>
        <taxon>Agaricomycetes</taxon>
        <taxon>Cantharellales</taxon>
        <taxon>Hydnaceae</taxon>
        <taxon>Hydnum</taxon>
    </lineage>
</organism>
<sequence>MQSVTSHNFPSRARLGQYCKGDVGYRARRCLQSLCQQPSEGHDRVHRLCGPCQDGEI</sequence>
<dbReference type="EMBL" id="MU128932">
    <property type="protein sequence ID" value="KAF9517391.1"/>
    <property type="molecule type" value="Genomic_DNA"/>
</dbReference>
<dbReference type="AlphaFoldDB" id="A0A9P6B496"/>
<evidence type="ECO:0000313" key="1">
    <source>
        <dbReference type="EMBL" id="KAF9517391.1"/>
    </source>
</evidence>
<proteinExistence type="predicted"/>
<accession>A0A9P6B496</accession>
<gene>
    <name evidence="1" type="ORF">BS47DRAFT_1339784</name>
</gene>
<reference evidence="1" key="1">
    <citation type="journal article" date="2020" name="Nat. Commun.">
        <title>Large-scale genome sequencing of mycorrhizal fungi provides insights into the early evolution of symbiotic traits.</title>
        <authorList>
            <person name="Miyauchi S."/>
            <person name="Kiss E."/>
            <person name="Kuo A."/>
            <person name="Drula E."/>
            <person name="Kohler A."/>
            <person name="Sanchez-Garcia M."/>
            <person name="Morin E."/>
            <person name="Andreopoulos B."/>
            <person name="Barry K.W."/>
            <person name="Bonito G."/>
            <person name="Buee M."/>
            <person name="Carver A."/>
            <person name="Chen C."/>
            <person name="Cichocki N."/>
            <person name="Clum A."/>
            <person name="Culley D."/>
            <person name="Crous P.W."/>
            <person name="Fauchery L."/>
            <person name="Girlanda M."/>
            <person name="Hayes R.D."/>
            <person name="Keri Z."/>
            <person name="LaButti K."/>
            <person name="Lipzen A."/>
            <person name="Lombard V."/>
            <person name="Magnuson J."/>
            <person name="Maillard F."/>
            <person name="Murat C."/>
            <person name="Nolan M."/>
            <person name="Ohm R.A."/>
            <person name="Pangilinan J."/>
            <person name="Pereira M.F."/>
            <person name="Perotto S."/>
            <person name="Peter M."/>
            <person name="Pfister S."/>
            <person name="Riley R."/>
            <person name="Sitrit Y."/>
            <person name="Stielow J.B."/>
            <person name="Szollosi G."/>
            <person name="Zifcakova L."/>
            <person name="Stursova M."/>
            <person name="Spatafora J.W."/>
            <person name="Tedersoo L."/>
            <person name="Vaario L.M."/>
            <person name="Yamada A."/>
            <person name="Yan M."/>
            <person name="Wang P."/>
            <person name="Xu J."/>
            <person name="Bruns T."/>
            <person name="Baldrian P."/>
            <person name="Vilgalys R."/>
            <person name="Dunand C."/>
            <person name="Henrissat B."/>
            <person name="Grigoriev I.V."/>
            <person name="Hibbett D."/>
            <person name="Nagy L.G."/>
            <person name="Martin F.M."/>
        </authorList>
    </citation>
    <scope>NUCLEOTIDE SEQUENCE</scope>
    <source>
        <strain evidence="1">UP504</strain>
    </source>
</reference>
<dbReference type="Proteomes" id="UP000886523">
    <property type="component" value="Unassembled WGS sequence"/>
</dbReference>
<name>A0A9P6B496_9AGAM</name>
<evidence type="ECO:0000313" key="2">
    <source>
        <dbReference type="Proteomes" id="UP000886523"/>
    </source>
</evidence>